<keyword evidence="6" id="KW-0464">Manganese</keyword>
<dbReference type="GO" id="GO:0046872">
    <property type="term" value="F:metal ion binding"/>
    <property type="evidence" value="ECO:0007669"/>
    <property type="project" value="UniProtKB-KW"/>
</dbReference>
<evidence type="ECO:0000313" key="8">
    <source>
        <dbReference type="EMBL" id="NMP22130.1"/>
    </source>
</evidence>
<accession>A0A7Y0Q299</accession>
<comment type="caution">
    <text evidence="8">The sequence shown here is derived from an EMBL/GenBank/DDBJ whole genome shotgun (WGS) entry which is preliminary data.</text>
</comment>
<evidence type="ECO:0000256" key="3">
    <source>
        <dbReference type="ARBA" id="ARBA00022723"/>
    </source>
</evidence>
<dbReference type="SUPFAM" id="SSF55811">
    <property type="entry name" value="Nudix"/>
    <property type="match status" value="1"/>
</dbReference>
<dbReference type="PROSITE" id="PS51462">
    <property type="entry name" value="NUDIX"/>
    <property type="match status" value="1"/>
</dbReference>
<dbReference type="Gene3D" id="3.90.79.10">
    <property type="entry name" value="Nucleoside Triphosphate Pyrophosphohydrolase"/>
    <property type="match status" value="1"/>
</dbReference>
<protein>
    <submittedName>
        <fullName evidence="8">CoA pyrophosphatase</fullName>
    </submittedName>
</protein>
<dbReference type="Pfam" id="PF00293">
    <property type="entry name" value="NUDIX"/>
    <property type="match status" value="1"/>
</dbReference>
<name>A0A7Y0Q299_9FIRM</name>
<dbReference type="PANTHER" id="PTHR12992">
    <property type="entry name" value="NUDIX HYDROLASE"/>
    <property type="match status" value="1"/>
</dbReference>
<evidence type="ECO:0000256" key="6">
    <source>
        <dbReference type="ARBA" id="ARBA00023211"/>
    </source>
</evidence>
<evidence type="ECO:0000256" key="2">
    <source>
        <dbReference type="ARBA" id="ARBA00001946"/>
    </source>
</evidence>
<keyword evidence="3" id="KW-0479">Metal-binding</keyword>
<evidence type="ECO:0000256" key="5">
    <source>
        <dbReference type="ARBA" id="ARBA00022842"/>
    </source>
</evidence>
<gene>
    <name evidence="8" type="ORF">HIJ39_07170</name>
</gene>
<dbReference type="PANTHER" id="PTHR12992:SF11">
    <property type="entry name" value="MITOCHONDRIAL COENZYME A DIPHOSPHATASE NUDT8"/>
    <property type="match status" value="1"/>
</dbReference>
<evidence type="ECO:0000256" key="1">
    <source>
        <dbReference type="ARBA" id="ARBA00001936"/>
    </source>
</evidence>
<keyword evidence="9" id="KW-1185">Reference proteome</keyword>
<keyword evidence="4" id="KW-0378">Hydrolase</keyword>
<dbReference type="InterPro" id="IPR000086">
    <property type="entry name" value="NUDIX_hydrolase_dom"/>
</dbReference>
<sequence length="198" mass="22097">MVRRILSRRGVCTIFSYLRHVLSQREPAIDTWGKPAAVMVLIAETPKPALLLIRRPDHLSSHAGQIAFPGGRFESTIDQNLWQAAQRETEEEVGIQVPQDRLLGFLDPVHIQVSGFTLLPAVVGLEERPLVQPASDEVADYAWVALSDLAQVRRERPRIIGNLTYQMAEFPLSFGLLWGATARVVDQLIQTVQGGTPW</sequence>
<dbReference type="RefSeq" id="WP_169098160.1">
    <property type="nucleotide sequence ID" value="NZ_JABBVZ010000017.1"/>
</dbReference>
<dbReference type="CDD" id="cd03426">
    <property type="entry name" value="NUDIX_CoAse_Nudt7"/>
    <property type="match status" value="1"/>
</dbReference>
<dbReference type="InterPro" id="IPR045121">
    <property type="entry name" value="CoAse"/>
</dbReference>
<dbReference type="Proteomes" id="UP000533476">
    <property type="component" value="Unassembled WGS sequence"/>
</dbReference>
<comment type="cofactor">
    <cofactor evidence="1">
        <name>Mn(2+)</name>
        <dbReference type="ChEBI" id="CHEBI:29035"/>
    </cofactor>
</comment>
<reference evidence="8 9" key="1">
    <citation type="submission" date="2020-04" db="EMBL/GenBank/DDBJ databases">
        <authorList>
            <person name="Zhang R."/>
            <person name="Schippers A."/>
        </authorList>
    </citation>
    <scope>NUCLEOTIDE SEQUENCE [LARGE SCALE GENOMIC DNA]</scope>
    <source>
        <strain evidence="8 9">DSM 109850</strain>
    </source>
</reference>
<organism evidence="8 9">
    <name type="scientific">Sulfobacillus harzensis</name>
    <dbReference type="NCBI Taxonomy" id="2729629"/>
    <lineage>
        <taxon>Bacteria</taxon>
        <taxon>Bacillati</taxon>
        <taxon>Bacillota</taxon>
        <taxon>Clostridia</taxon>
        <taxon>Eubacteriales</taxon>
        <taxon>Clostridiales Family XVII. Incertae Sedis</taxon>
        <taxon>Sulfobacillus</taxon>
    </lineage>
</organism>
<comment type="cofactor">
    <cofactor evidence="2">
        <name>Mg(2+)</name>
        <dbReference type="ChEBI" id="CHEBI:18420"/>
    </cofactor>
</comment>
<dbReference type="GO" id="GO:0010945">
    <property type="term" value="F:coenzyme A diphosphatase activity"/>
    <property type="evidence" value="ECO:0007669"/>
    <property type="project" value="InterPro"/>
</dbReference>
<dbReference type="AlphaFoldDB" id="A0A7Y0Q299"/>
<proteinExistence type="predicted"/>
<evidence type="ECO:0000259" key="7">
    <source>
        <dbReference type="PROSITE" id="PS51462"/>
    </source>
</evidence>
<dbReference type="EMBL" id="JABBVZ010000017">
    <property type="protein sequence ID" value="NMP22130.1"/>
    <property type="molecule type" value="Genomic_DNA"/>
</dbReference>
<dbReference type="InterPro" id="IPR015797">
    <property type="entry name" value="NUDIX_hydrolase-like_dom_sf"/>
</dbReference>
<evidence type="ECO:0000313" key="9">
    <source>
        <dbReference type="Proteomes" id="UP000533476"/>
    </source>
</evidence>
<evidence type="ECO:0000256" key="4">
    <source>
        <dbReference type="ARBA" id="ARBA00022801"/>
    </source>
</evidence>
<keyword evidence="5" id="KW-0460">Magnesium</keyword>
<feature type="domain" description="Nudix hydrolase" evidence="7">
    <location>
        <begin position="33"/>
        <end position="168"/>
    </location>
</feature>